<evidence type="ECO:0000313" key="2">
    <source>
        <dbReference type="Proteomes" id="UP001385951"/>
    </source>
</evidence>
<gene>
    <name evidence="1" type="ORF">QCA50_014947</name>
</gene>
<name>A0AAW0FUN7_9APHY</name>
<dbReference type="EMBL" id="JASBNA010000038">
    <property type="protein sequence ID" value="KAK7681984.1"/>
    <property type="molecule type" value="Genomic_DNA"/>
</dbReference>
<keyword evidence="2" id="KW-1185">Reference proteome</keyword>
<sequence length="69" mass="8048">MSAYPFDTSLFLRDGDMLVGQASRQDDGSYLVQYDDPKHIPTKFLYRDFEVVWYIKPRAEISTIVNVDL</sequence>
<reference evidence="1 2" key="1">
    <citation type="submission" date="2022-09" db="EMBL/GenBank/DDBJ databases">
        <authorList>
            <person name="Palmer J.M."/>
        </authorList>
    </citation>
    <scope>NUCLEOTIDE SEQUENCE [LARGE SCALE GENOMIC DNA]</scope>
    <source>
        <strain evidence="1 2">DSM 7382</strain>
    </source>
</reference>
<dbReference type="AlphaFoldDB" id="A0AAW0FUN7"/>
<dbReference type="Proteomes" id="UP001385951">
    <property type="component" value="Unassembled WGS sequence"/>
</dbReference>
<comment type="caution">
    <text evidence="1">The sequence shown here is derived from an EMBL/GenBank/DDBJ whole genome shotgun (WGS) entry which is preliminary data.</text>
</comment>
<accession>A0AAW0FUN7</accession>
<proteinExistence type="predicted"/>
<protein>
    <submittedName>
        <fullName evidence="1">Uncharacterized protein</fullName>
    </submittedName>
</protein>
<evidence type="ECO:0000313" key="1">
    <source>
        <dbReference type="EMBL" id="KAK7681984.1"/>
    </source>
</evidence>
<organism evidence="1 2">
    <name type="scientific">Cerrena zonata</name>
    <dbReference type="NCBI Taxonomy" id="2478898"/>
    <lineage>
        <taxon>Eukaryota</taxon>
        <taxon>Fungi</taxon>
        <taxon>Dikarya</taxon>
        <taxon>Basidiomycota</taxon>
        <taxon>Agaricomycotina</taxon>
        <taxon>Agaricomycetes</taxon>
        <taxon>Polyporales</taxon>
        <taxon>Cerrenaceae</taxon>
        <taxon>Cerrena</taxon>
    </lineage>
</organism>